<dbReference type="EMBL" id="BAABIW010000007">
    <property type="protein sequence ID" value="GAA5020978.1"/>
    <property type="molecule type" value="Genomic_DNA"/>
</dbReference>
<evidence type="ECO:0000256" key="1">
    <source>
        <dbReference type="SAM" id="MobiDB-lite"/>
    </source>
</evidence>
<feature type="region of interest" description="Disordered" evidence="1">
    <location>
        <begin position="1"/>
        <end position="25"/>
    </location>
</feature>
<feature type="domain" description="Imm-5-like" evidence="2">
    <location>
        <begin position="44"/>
        <end position="171"/>
    </location>
</feature>
<comment type="caution">
    <text evidence="3">The sequence shown here is derived from an EMBL/GenBank/DDBJ whole genome shotgun (WGS) entry which is preliminary data.</text>
</comment>
<sequence>MVDPNNSPGPRASGHGGPDGWQGWPMILPAVRDPRLITVRRGGTLTDDDHRRLARWAADCAGHVLDLFEGAQPGDGRPRAAVEAARAWARGEMPMMQARALGGHAMGAARPLRGVPRFAAYAAGQAACVAHVAEHDLGAAAYAIRAVRAAHPADASAGRRERDWQRARLDEPLRALVLEDQQSRDAICWNAFSA</sequence>
<evidence type="ECO:0000259" key="2">
    <source>
        <dbReference type="Pfam" id="PF21805"/>
    </source>
</evidence>
<organism evidence="3 4">
    <name type="scientific">Terrabacter aeriphilus</name>
    <dbReference type="NCBI Taxonomy" id="515662"/>
    <lineage>
        <taxon>Bacteria</taxon>
        <taxon>Bacillati</taxon>
        <taxon>Actinomycetota</taxon>
        <taxon>Actinomycetes</taxon>
        <taxon>Micrococcales</taxon>
        <taxon>Intrasporangiaceae</taxon>
        <taxon>Terrabacter</taxon>
    </lineage>
</organism>
<dbReference type="InterPro" id="IPR048667">
    <property type="entry name" value="Imm5-like"/>
</dbReference>
<reference evidence="4" key="1">
    <citation type="journal article" date="2019" name="Int. J. Syst. Evol. Microbiol.">
        <title>The Global Catalogue of Microorganisms (GCM) 10K type strain sequencing project: providing services to taxonomists for standard genome sequencing and annotation.</title>
        <authorList>
            <consortium name="The Broad Institute Genomics Platform"/>
            <consortium name="The Broad Institute Genome Sequencing Center for Infectious Disease"/>
            <person name="Wu L."/>
            <person name="Ma J."/>
        </authorList>
    </citation>
    <scope>NUCLEOTIDE SEQUENCE [LARGE SCALE GENOMIC DNA]</scope>
    <source>
        <strain evidence="4">JCM 17687</strain>
    </source>
</reference>
<proteinExistence type="predicted"/>
<keyword evidence="4" id="KW-1185">Reference proteome</keyword>
<dbReference type="Proteomes" id="UP001500427">
    <property type="component" value="Unassembled WGS sequence"/>
</dbReference>
<dbReference type="Pfam" id="PF21805">
    <property type="entry name" value="Imm5_like"/>
    <property type="match status" value="1"/>
</dbReference>
<protein>
    <recommendedName>
        <fullName evidence="2">Imm-5-like domain-containing protein</fullName>
    </recommendedName>
</protein>
<name>A0ABP9J554_9MICO</name>
<accession>A0ABP9J554</accession>
<gene>
    <name evidence="3" type="ORF">GCM10023258_10020</name>
</gene>
<evidence type="ECO:0000313" key="3">
    <source>
        <dbReference type="EMBL" id="GAA5020978.1"/>
    </source>
</evidence>
<evidence type="ECO:0000313" key="4">
    <source>
        <dbReference type="Proteomes" id="UP001500427"/>
    </source>
</evidence>